<evidence type="ECO:0000256" key="1">
    <source>
        <dbReference type="ARBA" id="ARBA00001971"/>
    </source>
</evidence>
<comment type="caution">
    <text evidence="8">The sequence shown here is derived from an EMBL/GenBank/DDBJ whole genome shotgun (WGS) entry which is preliminary data.</text>
</comment>
<evidence type="ECO:0000256" key="4">
    <source>
        <dbReference type="ARBA" id="ARBA00022723"/>
    </source>
</evidence>
<dbReference type="Gene3D" id="1.10.630.10">
    <property type="entry name" value="Cytochrome P450"/>
    <property type="match status" value="1"/>
</dbReference>
<dbReference type="AlphaFoldDB" id="A0A2W5SHY4"/>
<dbReference type="GO" id="GO:0005506">
    <property type="term" value="F:iron ion binding"/>
    <property type="evidence" value="ECO:0007669"/>
    <property type="project" value="InterPro"/>
</dbReference>
<organism evidence="8 9">
    <name type="scientific">Archangium gephyra</name>
    <dbReference type="NCBI Taxonomy" id="48"/>
    <lineage>
        <taxon>Bacteria</taxon>
        <taxon>Pseudomonadati</taxon>
        <taxon>Myxococcota</taxon>
        <taxon>Myxococcia</taxon>
        <taxon>Myxococcales</taxon>
        <taxon>Cystobacterineae</taxon>
        <taxon>Archangiaceae</taxon>
        <taxon>Archangium</taxon>
    </lineage>
</organism>
<dbReference type="InterPro" id="IPR036396">
    <property type="entry name" value="Cyt_P450_sf"/>
</dbReference>
<dbReference type="GO" id="GO:0016705">
    <property type="term" value="F:oxidoreductase activity, acting on paired donors, with incorporation or reduction of molecular oxygen"/>
    <property type="evidence" value="ECO:0007669"/>
    <property type="project" value="InterPro"/>
</dbReference>
<dbReference type="InterPro" id="IPR001128">
    <property type="entry name" value="Cyt_P450"/>
</dbReference>
<dbReference type="EMBL" id="QFQP01000191">
    <property type="protein sequence ID" value="PZR02572.1"/>
    <property type="molecule type" value="Genomic_DNA"/>
</dbReference>
<evidence type="ECO:0000313" key="8">
    <source>
        <dbReference type="EMBL" id="PZR02572.1"/>
    </source>
</evidence>
<dbReference type="Proteomes" id="UP000249061">
    <property type="component" value="Unassembled WGS sequence"/>
</dbReference>
<dbReference type="GO" id="GO:0004497">
    <property type="term" value="F:monooxygenase activity"/>
    <property type="evidence" value="ECO:0007669"/>
    <property type="project" value="UniProtKB-KW"/>
</dbReference>
<accession>A0A2W5SHY4</accession>
<keyword evidence="7" id="KW-0503">Monooxygenase</keyword>
<keyword evidence="6" id="KW-0408">Iron</keyword>
<feature type="non-terminal residue" evidence="8">
    <location>
        <position position="1"/>
    </location>
</feature>
<evidence type="ECO:0000313" key="9">
    <source>
        <dbReference type="Proteomes" id="UP000249061"/>
    </source>
</evidence>
<keyword evidence="4" id="KW-0479">Metal-binding</keyword>
<dbReference type="InterPro" id="IPR050476">
    <property type="entry name" value="Insect_CytP450_Detox"/>
</dbReference>
<keyword evidence="5" id="KW-0560">Oxidoreductase</keyword>
<evidence type="ECO:0000256" key="7">
    <source>
        <dbReference type="ARBA" id="ARBA00023033"/>
    </source>
</evidence>
<evidence type="ECO:0000256" key="3">
    <source>
        <dbReference type="ARBA" id="ARBA00022617"/>
    </source>
</evidence>
<reference evidence="8 9" key="1">
    <citation type="submission" date="2017-08" db="EMBL/GenBank/DDBJ databases">
        <title>Infants hospitalized years apart are colonized by the same room-sourced microbial strains.</title>
        <authorList>
            <person name="Brooks B."/>
            <person name="Olm M.R."/>
            <person name="Firek B.A."/>
            <person name="Baker R."/>
            <person name="Thomas B.C."/>
            <person name="Morowitz M.J."/>
            <person name="Banfield J.F."/>
        </authorList>
    </citation>
    <scope>NUCLEOTIDE SEQUENCE [LARGE SCALE GENOMIC DNA]</scope>
    <source>
        <strain evidence="8">S2_003_000_R2_14</strain>
    </source>
</reference>
<comment type="similarity">
    <text evidence="2">Belongs to the cytochrome P450 family.</text>
</comment>
<comment type="cofactor">
    <cofactor evidence="1">
        <name>heme</name>
        <dbReference type="ChEBI" id="CHEBI:30413"/>
    </cofactor>
</comment>
<dbReference type="PANTHER" id="PTHR24292">
    <property type="entry name" value="CYTOCHROME P450"/>
    <property type="match status" value="1"/>
</dbReference>
<gene>
    <name evidence="8" type="ORF">DI536_36935</name>
</gene>
<keyword evidence="3" id="KW-0349">Heme</keyword>
<dbReference type="InterPro" id="IPR002397">
    <property type="entry name" value="Cyt_P450_B"/>
</dbReference>
<dbReference type="PRINTS" id="PR00359">
    <property type="entry name" value="BP450"/>
</dbReference>
<sequence>SAIRSDLVAGDHGLLHRVVRESLRLCPSTYWIQRRAAHDTDVAGVRLAAGDVVVIHVPSVHRHVDYWETPDDFEPDRFLESDWKHAWMPFGRAARLCVAQRYSVDVMAAVLADILSTRRVTRVSLGQSSLGTGLNLIPRAGALVLTPLRDPN</sequence>
<evidence type="ECO:0000256" key="2">
    <source>
        <dbReference type="ARBA" id="ARBA00010617"/>
    </source>
</evidence>
<evidence type="ECO:0000256" key="5">
    <source>
        <dbReference type="ARBA" id="ARBA00023002"/>
    </source>
</evidence>
<name>A0A2W5SHY4_9BACT</name>
<evidence type="ECO:0000256" key="6">
    <source>
        <dbReference type="ARBA" id="ARBA00023004"/>
    </source>
</evidence>
<evidence type="ECO:0008006" key="10">
    <source>
        <dbReference type="Google" id="ProtNLM"/>
    </source>
</evidence>
<proteinExistence type="inferred from homology"/>
<dbReference type="PANTHER" id="PTHR24292:SF102">
    <property type="entry name" value="CYTOCHROME P450 FAMILY-RELATED"/>
    <property type="match status" value="1"/>
</dbReference>
<protein>
    <recommendedName>
        <fullName evidence="10">Cytochrome P450</fullName>
    </recommendedName>
</protein>
<dbReference type="GO" id="GO:0020037">
    <property type="term" value="F:heme binding"/>
    <property type="evidence" value="ECO:0007669"/>
    <property type="project" value="InterPro"/>
</dbReference>
<dbReference type="SUPFAM" id="SSF48264">
    <property type="entry name" value="Cytochrome P450"/>
    <property type="match status" value="1"/>
</dbReference>
<dbReference type="Pfam" id="PF00067">
    <property type="entry name" value="p450"/>
    <property type="match status" value="1"/>
</dbReference>